<accession>A0A183HPS2</accession>
<proteinExistence type="predicted"/>
<evidence type="ECO:0000313" key="3">
    <source>
        <dbReference type="WBParaSite" id="OFLC_0000948301-mRNA-1"/>
    </source>
</evidence>
<reference evidence="1 2" key="2">
    <citation type="submission" date="2018-11" db="EMBL/GenBank/DDBJ databases">
        <authorList>
            <consortium name="Pathogen Informatics"/>
        </authorList>
    </citation>
    <scope>NUCLEOTIDE SEQUENCE [LARGE SCALE GENOMIC DNA]</scope>
</reference>
<reference evidence="3" key="1">
    <citation type="submission" date="2016-06" db="UniProtKB">
        <authorList>
            <consortium name="WormBaseParasite"/>
        </authorList>
    </citation>
    <scope>IDENTIFICATION</scope>
</reference>
<organism evidence="3">
    <name type="scientific">Onchocerca flexuosa</name>
    <dbReference type="NCBI Taxonomy" id="387005"/>
    <lineage>
        <taxon>Eukaryota</taxon>
        <taxon>Metazoa</taxon>
        <taxon>Ecdysozoa</taxon>
        <taxon>Nematoda</taxon>
        <taxon>Chromadorea</taxon>
        <taxon>Rhabditida</taxon>
        <taxon>Spirurina</taxon>
        <taxon>Spiruromorpha</taxon>
        <taxon>Filarioidea</taxon>
        <taxon>Onchocercidae</taxon>
        <taxon>Onchocerca</taxon>
    </lineage>
</organism>
<keyword evidence="2" id="KW-1185">Reference proteome</keyword>
<evidence type="ECO:0000313" key="1">
    <source>
        <dbReference type="EMBL" id="VDO60966.1"/>
    </source>
</evidence>
<dbReference type="Proteomes" id="UP000267606">
    <property type="component" value="Unassembled WGS sequence"/>
</dbReference>
<name>A0A183HPS2_9BILA</name>
<dbReference type="WBParaSite" id="OFLC_0000948301-mRNA-1">
    <property type="protein sequence ID" value="OFLC_0000948301-mRNA-1"/>
    <property type="gene ID" value="OFLC_0000948301"/>
</dbReference>
<protein>
    <submittedName>
        <fullName evidence="3">Non-specific serine/threonine protein kinase</fullName>
    </submittedName>
</protein>
<sequence>MLTDGEYILRAQFNKNGIQIPTRIILNNSKLALELRISSNDPKVFVFSEDGREKRFRFDGIDYSCVPEAARDLLFTLCQKRQKASLNYT</sequence>
<gene>
    <name evidence="1" type="ORF">OFLC_LOCUS9485</name>
</gene>
<dbReference type="STRING" id="387005.A0A183HPS2"/>
<evidence type="ECO:0000313" key="2">
    <source>
        <dbReference type="Proteomes" id="UP000267606"/>
    </source>
</evidence>
<dbReference type="AlphaFoldDB" id="A0A183HPS2"/>
<dbReference type="EMBL" id="UZAJ01011666">
    <property type="protein sequence ID" value="VDO60966.1"/>
    <property type="molecule type" value="Genomic_DNA"/>
</dbReference>